<evidence type="ECO:0000256" key="5">
    <source>
        <dbReference type="ARBA" id="ARBA00022490"/>
    </source>
</evidence>
<keyword evidence="7" id="KW-0206">Cytoskeleton</keyword>
<proteinExistence type="predicted"/>
<dbReference type="InterPro" id="IPR029157">
    <property type="entry name" value="CEP44_CC"/>
</dbReference>
<dbReference type="GO" id="GO:0005814">
    <property type="term" value="C:centriole"/>
    <property type="evidence" value="ECO:0007669"/>
    <property type="project" value="UniProtKB-SubCell"/>
</dbReference>
<organism evidence="12 13">
    <name type="scientific">Marchantia polymorpha</name>
    <name type="common">Common liverwort</name>
    <name type="synonym">Marchantia aquatica</name>
    <dbReference type="NCBI Taxonomy" id="3197"/>
    <lineage>
        <taxon>Eukaryota</taxon>
        <taxon>Viridiplantae</taxon>
        <taxon>Streptophyta</taxon>
        <taxon>Embryophyta</taxon>
        <taxon>Marchantiophyta</taxon>
        <taxon>Marchantiopsida</taxon>
        <taxon>Marchantiidae</taxon>
        <taxon>Marchantiales</taxon>
        <taxon>Marchantiaceae</taxon>
        <taxon>Marchantia</taxon>
    </lineage>
</organism>
<dbReference type="Proteomes" id="UP000244005">
    <property type="component" value="Unassembled WGS sequence"/>
</dbReference>
<keyword evidence="13" id="KW-1185">Reference proteome</keyword>
<evidence type="ECO:0000259" key="11">
    <source>
        <dbReference type="Pfam" id="PF15007"/>
    </source>
</evidence>
<evidence type="ECO:0000256" key="2">
    <source>
        <dbReference type="ARBA" id="ARBA00004214"/>
    </source>
</evidence>
<feature type="region of interest" description="Disordered" evidence="10">
    <location>
        <begin position="198"/>
        <end position="220"/>
    </location>
</feature>
<dbReference type="PANTHER" id="PTHR31477:SF1">
    <property type="entry name" value="CENTROSOMAL PROTEIN OF 44 KDA"/>
    <property type="match status" value="1"/>
</dbReference>
<dbReference type="Gramene" id="Mp1g13570.1">
    <property type="protein sequence ID" value="Mp1g13570.1.cds"/>
    <property type="gene ID" value="Mp1g13570"/>
</dbReference>
<keyword evidence="5" id="KW-0963">Cytoplasm</keyword>
<evidence type="ECO:0000313" key="12">
    <source>
        <dbReference type="EMBL" id="PTQ44710.1"/>
    </source>
</evidence>
<feature type="coiled-coil region" evidence="9">
    <location>
        <begin position="281"/>
        <end position="319"/>
    </location>
</feature>
<evidence type="ECO:0000256" key="1">
    <source>
        <dbReference type="ARBA" id="ARBA00004114"/>
    </source>
</evidence>
<feature type="domain" description="Centrosomal CEP44" evidence="11">
    <location>
        <begin position="5"/>
        <end position="125"/>
    </location>
</feature>
<protein>
    <recommendedName>
        <fullName evidence="4">Centrosomal protein of 44 kDa</fullName>
    </recommendedName>
</protein>
<dbReference type="OrthoDB" id="259598at2759"/>
<dbReference type="GO" id="GO:0000922">
    <property type="term" value="C:spindle pole"/>
    <property type="evidence" value="ECO:0000318"/>
    <property type="project" value="GO_Central"/>
</dbReference>
<dbReference type="AlphaFoldDB" id="A0A2R6XF25"/>
<evidence type="ECO:0000256" key="4">
    <source>
        <dbReference type="ARBA" id="ARBA00014053"/>
    </source>
</evidence>
<sequence length="497" mass="56005">MATGDLRGNLERLRTQLLSVNYPHPFDVQGLKQGIPAVVLPLLHYALLGYSRHVARYLSANGYELYAKSDLRFMESALKFFRHEFNYRCALTIAQMFSRGYAERKMIFIYDAVQMTKRKHNELLKLGREKTIDKTELTQINYETMPGCGLGNAKVQAVDRLPFYEPKPWEHTLRSSKNPVRCSKDAECQLVDITVLPVPEPTSPRAPNSDSNVVHNQHGLCTEDSDKKSWELASRMRAKKLQPKAKKFVMSLQNSAEVPHPAASELSEGESEICQRIMDMADKLEARFSTLEDGVTRAKETLQEKLVGLEGRVQSLESVVSSKKQNQKLVHRSDFRDLSRNDFKQHTAACTTGELSQRESLIFGSPCTTKDPRQHDNYDHLSTCTSVESIRPKCNERAWSLSEKFQDSPRDACTGVPASKAIKSQAVRDISNTHQCVANTYGNIVGTSDVKLGEKGHTSLIQPGPVTSTREFIAGVRARFSRTLEVLLRNTFRLLAQ</sequence>
<dbReference type="InterPro" id="IPR033603">
    <property type="entry name" value="CEP44"/>
</dbReference>
<feature type="compositionally biased region" description="Polar residues" evidence="10">
    <location>
        <begin position="205"/>
        <end position="215"/>
    </location>
</feature>
<comment type="function">
    <text evidence="8">Centriole-enriched microtubule-binding protein involved in centriole biogenesis. In collaboration with CEP295 and POC1B, is required for the centriole-to-centrosome conversion by ensuring the formation of bona fide centriole wall. Functions as a linker component that maintains centrosome cohesion. Associates with CROCC and regulates its stability and localization to the centrosome.</text>
</comment>
<evidence type="ECO:0000256" key="9">
    <source>
        <dbReference type="SAM" id="Coils"/>
    </source>
</evidence>
<evidence type="ECO:0000256" key="7">
    <source>
        <dbReference type="ARBA" id="ARBA00023212"/>
    </source>
</evidence>
<dbReference type="GO" id="GO:0030496">
    <property type="term" value="C:midbody"/>
    <property type="evidence" value="ECO:0007669"/>
    <property type="project" value="UniProtKB-SubCell"/>
</dbReference>
<accession>A0A2R6XF25</accession>
<name>A0A2R6XF25_MARPO</name>
<comment type="subcellular location">
    <subcellularLocation>
        <location evidence="1">Cytoplasm</location>
        <location evidence="1">Cytoskeleton</location>
        <location evidence="1">Microtubule organizing center</location>
        <location evidence="1">Centrosome</location>
        <location evidence="1">Centriole</location>
    </subcellularLocation>
    <subcellularLocation>
        <location evidence="3">Cytoplasm</location>
        <location evidence="3">Cytoskeleton</location>
        <location evidence="3">Spindle pole</location>
    </subcellularLocation>
    <subcellularLocation>
        <location evidence="2">Midbody</location>
    </subcellularLocation>
</comment>
<gene>
    <name evidence="12" type="ORF">MARPO_0019s0127</name>
</gene>
<dbReference type="EMBL" id="KZ772691">
    <property type="protein sequence ID" value="PTQ44710.1"/>
    <property type="molecule type" value="Genomic_DNA"/>
</dbReference>
<keyword evidence="6 9" id="KW-0175">Coiled coil</keyword>
<reference evidence="13" key="1">
    <citation type="journal article" date="2017" name="Cell">
        <title>Insights into land plant evolution garnered from the Marchantia polymorpha genome.</title>
        <authorList>
            <person name="Bowman J.L."/>
            <person name="Kohchi T."/>
            <person name="Yamato K.T."/>
            <person name="Jenkins J."/>
            <person name="Shu S."/>
            <person name="Ishizaki K."/>
            <person name="Yamaoka S."/>
            <person name="Nishihama R."/>
            <person name="Nakamura Y."/>
            <person name="Berger F."/>
            <person name="Adam C."/>
            <person name="Aki S.S."/>
            <person name="Althoff F."/>
            <person name="Araki T."/>
            <person name="Arteaga-Vazquez M.A."/>
            <person name="Balasubrmanian S."/>
            <person name="Barry K."/>
            <person name="Bauer D."/>
            <person name="Boehm C.R."/>
            <person name="Briginshaw L."/>
            <person name="Caballero-Perez J."/>
            <person name="Catarino B."/>
            <person name="Chen F."/>
            <person name="Chiyoda S."/>
            <person name="Chovatia M."/>
            <person name="Davies K.M."/>
            <person name="Delmans M."/>
            <person name="Demura T."/>
            <person name="Dierschke T."/>
            <person name="Dolan L."/>
            <person name="Dorantes-Acosta A.E."/>
            <person name="Eklund D.M."/>
            <person name="Florent S.N."/>
            <person name="Flores-Sandoval E."/>
            <person name="Fujiyama A."/>
            <person name="Fukuzawa H."/>
            <person name="Galik B."/>
            <person name="Grimanelli D."/>
            <person name="Grimwood J."/>
            <person name="Grossniklaus U."/>
            <person name="Hamada T."/>
            <person name="Haseloff J."/>
            <person name="Hetherington A.J."/>
            <person name="Higo A."/>
            <person name="Hirakawa Y."/>
            <person name="Hundley H.N."/>
            <person name="Ikeda Y."/>
            <person name="Inoue K."/>
            <person name="Inoue S.I."/>
            <person name="Ishida S."/>
            <person name="Jia Q."/>
            <person name="Kakita M."/>
            <person name="Kanazawa T."/>
            <person name="Kawai Y."/>
            <person name="Kawashima T."/>
            <person name="Kennedy M."/>
            <person name="Kinose K."/>
            <person name="Kinoshita T."/>
            <person name="Kohara Y."/>
            <person name="Koide E."/>
            <person name="Komatsu K."/>
            <person name="Kopischke S."/>
            <person name="Kubo M."/>
            <person name="Kyozuka J."/>
            <person name="Lagercrantz U."/>
            <person name="Lin S.S."/>
            <person name="Lindquist E."/>
            <person name="Lipzen A.M."/>
            <person name="Lu C.W."/>
            <person name="De Luna E."/>
            <person name="Martienssen R.A."/>
            <person name="Minamino N."/>
            <person name="Mizutani M."/>
            <person name="Mizutani M."/>
            <person name="Mochizuki N."/>
            <person name="Monte I."/>
            <person name="Mosher R."/>
            <person name="Nagasaki H."/>
            <person name="Nakagami H."/>
            <person name="Naramoto S."/>
            <person name="Nishitani K."/>
            <person name="Ohtani M."/>
            <person name="Okamoto T."/>
            <person name="Okumura M."/>
            <person name="Phillips J."/>
            <person name="Pollak B."/>
            <person name="Reinders A."/>
            <person name="Rovekamp M."/>
            <person name="Sano R."/>
            <person name="Sawa S."/>
            <person name="Schmid M.W."/>
            <person name="Shirakawa M."/>
            <person name="Solano R."/>
            <person name="Spunde A."/>
            <person name="Suetsugu N."/>
            <person name="Sugano S."/>
            <person name="Sugiyama A."/>
            <person name="Sun R."/>
            <person name="Suzuki Y."/>
            <person name="Takenaka M."/>
            <person name="Takezawa D."/>
            <person name="Tomogane H."/>
            <person name="Tsuzuki M."/>
            <person name="Ueda T."/>
            <person name="Umeda M."/>
            <person name="Ward J.M."/>
            <person name="Watanabe Y."/>
            <person name="Yazaki K."/>
            <person name="Yokoyama R."/>
            <person name="Yoshitake Y."/>
            <person name="Yotsui I."/>
            <person name="Zachgo S."/>
            <person name="Schmutz J."/>
        </authorList>
    </citation>
    <scope>NUCLEOTIDE SEQUENCE [LARGE SCALE GENOMIC DNA]</scope>
    <source>
        <strain evidence="13">Tak-1</strain>
    </source>
</reference>
<evidence type="ECO:0000256" key="8">
    <source>
        <dbReference type="ARBA" id="ARBA00046235"/>
    </source>
</evidence>
<dbReference type="Pfam" id="PF15007">
    <property type="entry name" value="CEP44"/>
    <property type="match status" value="1"/>
</dbReference>
<evidence type="ECO:0000256" key="6">
    <source>
        <dbReference type="ARBA" id="ARBA00023054"/>
    </source>
</evidence>
<evidence type="ECO:0000256" key="3">
    <source>
        <dbReference type="ARBA" id="ARBA00004647"/>
    </source>
</evidence>
<evidence type="ECO:0000313" key="13">
    <source>
        <dbReference type="Proteomes" id="UP000244005"/>
    </source>
</evidence>
<evidence type="ECO:0000256" key="10">
    <source>
        <dbReference type="SAM" id="MobiDB-lite"/>
    </source>
</evidence>
<dbReference type="PANTHER" id="PTHR31477">
    <property type="entry name" value="CENTROSOMAL PROTEIN OF 44 KDA"/>
    <property type="match status" value="1"/>
</dbReference>